<dbReference type="PANTHER" id="PTHR42703">
    <property type="entry name" value="NADH DEHYDROGENASE"/>
    <property type="match status" value="1"/>
</dbReference>
<proteinExistence type="inferred from homology"/>
<keyword evidence="4" id="KW-1003">Cell membrane</keyword>
<feature type="transmembrane region" description="Helical" evidence="9">
    <location>
        <begin position="163"/>
        <end position="184"/>
    </location>
</feature>
<dbReference type="GO" id="GO:0008137">
    <property type="term" value="F:NADH dehydrogenase (ubiquinone) activity"/>
    <property type="evidence" value="ECO:0007669"/>
    <property type="project" value="InterPro"/>
</dbReference>
<feature type="transmembrane region" description="Helical" evidence="9">
    <location>
        <begin position="35"/>
        <end position="52"/>
    </location>
</feature>
<feature type="domain" description="NADH:quinone oxidoreductase/Mrp antiporter transmembrane" evidence="10">
    <location>
        <begin position="127"/>
        <end position="417"/>
    </location>
</feature>
<keyword evidence="7 9" id="KW-0472">Membrane</keyword>
<feature type="transmembrane region" description="Helical" evidence="9">
    <location>
        <begin position="107"/>
        <end position="127"/>
    </location>
</feature>
<dbReference type="InterPro" id="IPR003918">
    <property type="entry name" value="NADH_UbQ_OxRdtase"/>
</dbReference>
<feature type="transmembrane region" description="Helical" evidence="9">
    <location>
        <begin position="133"/>
        <end position="151"/>
    </location>
</feature>
<feature type="transmembrane region" description="Helical" evidence="9">
    <location>
        <begin position="330"/>
        <end position="351"/>
    </location>
</feature>
<evidence type="ECO:0000256" key="7">
    <source>
        <dbReference type="ARBA" id="ARBA00023136"/>
    </source>
</evidence>
<feature type="transmembrane region" description="Helical" evidence="9">
    <location>
        <begin position="447"/>
        <end position="469"/>
    </location>
</feature>
<keyword evidence="3" id="KW-0813">Transport</keyword>
<dbReference type="GO" id="GO:0015297">
    <property type="term" value="F:antiporter activity"/>
    <property type="evidence" value="ECO:0007669"/>
    <property type="project" value="UniProtKB-KW"/>
</dbReference>
<comment type="subcellular location">
    <subcellularLocation>
        <location evidence="1">Cell membrane</location>
        <topology evidence="1">Multi-pass membrane protein</topology>
    </subcellularLocation>
    <subcellularLocation>
        <location evidence="8">Membrane</location>
        <topology evidence="8">Multi-pass membrane protein</topology>
    </subcellularLocation>
</comment>
<evidence type="ECO:0000256" key="5">
    <source>
        <dbReference type="ARBA" id="ARBA00022692"/>
    </source>
</evidence>
<dbReference type="OrthoDB" id="9811718at2"/>
<dbReference type="AlphaFoldDB" id="A0A6G1X6V8"/>
<dbReference type="Pfam" id="PF00361">
    <property type="entry name" value="Proton_antipo_M"/>
    <property type="match status" value="1"/>
</dbReference>
<accession>A0A6G1X6V8</accession>
<evidence type="ECO:0000313" key="12">
    <source>
        <dbReference type="Proteomes" id="UP000480185"/>
    </source>
</evidence>
<dbReference type="PANTHER" id="PTHR42703:SF1">
    <property type="entry name" value="NA(+)_H(+) ANTIPORTER SUBUNIT D1"/>
    <property type="match status" value="1"/>
</dbReference>
<evidence type="ECO:0000256" key="2">
    <source>
        <dbReference type="ARBA" id="ARBA00005346"/>
    </source>
</evidence>
<evidence type="ECO:0000256" key="3">
    <source>
        <dbReference type="ARBA" id="ARBA00022449"/>
    </source>
</evidence>
<feature type="transmembrane region" description="Helical" evidence="9">
    <location>
        <begin position="6"/>
        <end position="23"/>
    </location>
</feature>
<dbReference type="EMBL" id="WJNH01000005">
    <property type="protein sequence ID" value="MRG86672.1"/>
    <property type="molecule type" value="Genomic_DNA"/>
</dbReference>
<keyword evidence="6 9" id="KW-1133">Transmembrane helix</keyword>
<sequence>MSNIAVLPILIPLVAGIITIFFHKKIKAVRFFAKLVTLLNLGVAVWIGYYVIQNGTVVLETGDWVAPYGIVMVADRLAIFLVITTNIIATACVFFAQHSLSLKQEQFYFYTFYFLLITGVSGAFLTGDLFNLFVFYEVLLMASYGLVILGGERVQLRESLKYVLLNLFSSMLFVTTVAFLYSVVGTINMAQIAQRVQEVEQTGILTTIGIVLFFVFATKGAIFPLYFWLPKSYIVPNTVVSALFGALLTKVGIYSILRTFTLMFTNDTGVTHELFIWLAALSMLFGVIGALSTNNIKLIIAYNIIPAVGFMLMGIGLLNDAGISGSVYYLIHDMIIKAALFLMVGALAYLAGTSDLTKMKGMIHHYPLLGWMFFIGSLVLAGIPPFSGFIGKLLLLRGGIEEERFVIVVIGLLTSLLILLSMMRIFMRGFWGEKPDIKVQPKQARKLMMPAVFLLTLSIILGIGAEWFYPHVDTITTELLDQGSYIDSVLKE</sequence>
<dbReference type="InterPro" id="IPR001750">
    <property type="entry name" value="ND/Mrp_TM"/>
</dbReference>
<comment type="caution">
    <text evidence="11">The sequence shown here is derived from an EMBL/GenBank/DDBJ whole genome shotgun (WGS) entry which is preliminary data.</text>
</comment>
<keyword evidence="3" id="KW-0050">Antiport</keyword>
<organism evidence="11 12">
    <name type="scientific">Salinibacillus xinjiangensis</name>
    <dbReference type="NCBI Taxonomy" id="1229268"/>
    <lineage>
        <taxon>Bacteria</taxon>
        <taxon>Bacillati</taxon>
        <taxon>Bacillota</taxon>
        <taxon>Bacilli</taxon>
        <taxon>Bacillales</taxon>
        <taxon>Bacillaceae</taxon>
        <taxon>Salinibacillus</taxon>
    </lineage>
</organism>
<evidence type="ECO:0000256" key="1">
    <source>
        <dbReference type="ARBA" id="ARBA00004651"/>
    </source>
</evidence>
<dbReference type="Proteomes" id="UP000480185">
    <property type="component" value="Unassembled WGS sequence"/>
</dbReference>
<comment type="similarity">
    <text evidence="2">Belongs to the CPA3 antiporters (TC 2.A.63) subunit D family.</text>
</comment>
<evidence type="ECO:0000256" key="4">
    <source>
        <dbReference type="ARBA" id="ARBA00022475"/>
    </source>
</evidence>
<dbReference type="NCBIfam" id="NF005818">
    <property type="entry name" value="PRK07691.1"/>
    <property type="match status" value="1"/>
</dbReference>
<keyword evidence="5 8" id="KW-0812">Transmembrane</keyword>
<evidence type="ECO:0000256" key="9">
    <source>
        <dbReference type="SAM" id="Phobius"/>
    </source>
</evidence>
<reference evidence="11 12" key="1">
    <citation type="submission" date="2019-11" db="EMBL/GenBank/DDBJ databases">
        <authorList>
            <person name="Li J."/>
        </authorList>
    </citation>
    <scope>NUCLEOTIDE SEQUENCE [LARGE SCALE GENOMIC DNA]</scope>
    <source>
        <strain evidence="11 12">J4</strain>
    </source>
</reference>
<feature type="transmembrane region" description="Helical" evidence="9">
    <location>
        <begin position="363"/>
        <end position="385"/>
    </location>
</feature>
<gene>
    <name evidence="11" type="ORF">GH754_10070</name>
</gene>
<feature type="transmembrane region" description="Helical" evidence="9">
    <location>
        <begin position="298"/>
        <end position="318"/>
    </location>
</feature>
<evidence type="ECO:0000259" key="10">
    <source>
        <dbReference type="Pfam" id="PF00361"/>
    </source>
</evidence>
<feature type="transmembrane region" description="Helical" evidence="9">
    <location>
        <begin position="234"/>
        <end position="254"/>
    </location>
</feature>
<evidence type="ECO:0000256" key="8">
    <source>
        <dbReference type="RuleBase" id="RU000320"/>
    </source>
</evidence>
<evidence type="ECO:0000313" key="11">
    <source>
        <dbReference type="EMBL" id="MRG86672.1"/>
    </source>
</evidence>
<protein>
    <submittedName>
        <fullName evidence="11">Na+/H+ antiporter subunit D</fullName>
    </submittedName>
</protein>
<evidence type="ECO:0000256" key="6">
    <source>
        <dbReference type="ARBA" id="ARBA00022989"/>
    </source>
</evidence>
<dbReference type="GO" id="GO:0042773">
    <property type="term" value="P:ATP synthesis coupled electron transport"/>
    <property type="evidence" value="ECO:0007669"/>
    <property type="project" value="InterPro"/>
</dbReference>
<keyword evidence="12" id="KW-1185">Reference proteome</keyword>
<name>A0A6G1X6V8_9BACI</name>
<feature type="transmembrane region" description="Helical" evidence="9">
    <location>
        <begin position="274"/>
        <end position="291"/>
    </location>
</feature>
<dbReference type="RefSeq" id="WP_153728563.1">
    <property type="nucleotide sequence ID" value="NZ_WJNH01000005.1"/>
</dbReference>
<feature type="transmembrane region" description="Helical" evidence="9">
    <location>
        <begin position="405"/>
        <end position="426"/>
    </location>
</feature>
<dbReference type="InterPro" id="IPR050586">
    <property type="entry name" value="CPA3_Na-H_Antiporter_D"/>
</dbReference>
<feature type="transmembrane region" description="Helical" evidence="9">
    <location>
        <begin position="204"/>
        <end position="227"/>
    </location>
</feature>
<dbReference type="GO" id="GO:0005886">
    <property type="term" value="C:plasma membrane"/>
    <property type="evidence" value="ECO:0007669"/>
    <property type="project" value="UniProtKB-SubCell"/>
</dbReference>
<feature type="transmembrane region" description="Helical" evidence="9">
    <location>
        <begin position="77"/>
        <end position="95"/>
    </location>
</feature>
<dbReference type="PRINTS" id="PR01437">
    <property type="entry name" value="NUOXDRDTASE4"/>
</dbReference>